<proteinExistence type="inferred from homology"/>
<name>A0A094QF44_9ZZZZ</name>
<dbReference type="Gene3D" id="3.90.1510.10">
    <property type="entry name" value="Glycerate kinase, domain 2"/>
    <property type="match status" value="1"/>
</dbReference>
<evidence type="ECO:0000256" key="3">
    <source>
        <dbReference type="ARBA" id="ARBA00022777"/>
    </source>
</evidence>
<evidence type="ECO:0000256" key="2">
    <source>
        <dbReference type="ARBA" id="ARBA00022679"/>
    </source>
</evidence>
<accession>A0A094QF44</accession>
<organism evidence="4">
    <name type="scientific">freshwater metagenome</name>
    <dbReference type="NCBI Taxonomy" id="449393"/>
    <lineage>
        <taxon>unclassified sequences</taxon>
        <taxon>metagenomes</taxon>
        <taxon>ecological metagenomes</taxon>
    </lineage>
</organism>
<keyword evidence="2" id="KW-0808">Transferase</keyword>
<dbReference type="AlphaFoldDB" id="A0A094QF44"/>
<dbReference type="GO" id="GO:0008887">
    <property type="term" value="F:glycerate kinase activity"/>
    <property type="evidence" value="ECO:0007669"/>
    <property type="project" value="InterPro"/>
</dbReference>
<dbReference type="InterPro" id="IPR018197">
    <property type="entry name" value="Glycerate_kinase_RE-like"/>
</dbReference>
<comment type="caution">
    <text evidence="4">The sequence shown here is derived from an EMBL/GenBank/DDBJ whole genome shotgun (WGS) entry which is preliminary data.</text>
</comment>
<protein>
    <recommendedName>
        <fullName evidence="5">Glycerate kinase</fullName>
    </recommendedName>
</protein>
<dbReference type="PIRSF" id="PIRSF006078">
    <property type="entry name" value="GlxK"/>
    <property type="match status" value="1"/>
</dbReference>
<dbReference type="InterPro" id="IPR036129">
    <property type="entry name" value="Glycerate_kinase_sf"/>
</dbReference>
<dbReference type="SUPFAM" id="SSF110738">
    <property type="entry name" value="Glycerate kinase I"/>
    <property type="match status" value="1"/>
</dbReference>
<evidence type="ECO:0008006" key="5">
    <source>
        <dbReference type="Google" id="ProtNLM"/>
    </source>
</evidence>
<comment type="similarity">
    <text evidence="1">Belongs to the glycerate kinase type-1 family.</text>
</comment>
<dbReference type="NCBIfam" id="TIGR00045">
    <property type="entry name" value="glycerate kinase"/>
    <property type="match status" value="1"/>
</dbReference>
<dbReference type="PANTHER" id="PTHR21599:SF0">
    <property type="entry name" value="GLYCERATE KINASE"/>
    <property type="match status" value="1"/>
</dbReference>
<dbReference type="InterPro" id="IPR018193">
    <property type="entry name" value="Glyc_kinase_flavodox-like_fold"/>
</dbReference>
<dbReference type="InterPro" id="IPR004381">
    <property type="entry name" value="Glycerate_kinase"/>
</dbReference>
<dbReference type="Pfam" id="PF02595">
    <property type="entry name" value="Gly_kinase"/>
    <property type="match status" value="1"/>
</dbReference>
<evidence type="ECO:0000256" key="1">
    <source>
        <dbReference type="ARBA" id="ARBA00006284"/>
    </source>
</evidence>
<gene>
    <name evidence="4" type="ORF">GM50_0830</name>
</gene>
<reference evidence="4" key="1">
    <citation type="submission" date="2014-05" db="EMBL/GenBank/DDBJ databases">
        <title>Key roles for freshwater Actinobacteria revealed by deep metagenomic sequencing.</title>
        <authorList>
            <person name="Ghai R."/>
            <person name="Mizuno C.M."/>
            <person name="Picazo A."/>
            <person name="Camacho A."/>
            <person name="Rodriguez-Valera F."/>
        </authorList>
    </citation>
    <scope>NUCLEOTIDE SEQUENCE</scope>
</reference>
<sequence>MARILIAPDSFKGSATSHQVSKALARGWHEVRGDDVVDCLPFADGGEGTLECIEEVVDSAIRMPIRVQGATGIERGAMWLLVNGDTAVIEMAALCGITTVEKLDPLGAHSFGLGQAIKAALGDQRVDEILIAVGGSASTDGGIGALSALGFDFFDKDGVTVTLGGGSLTKIVSIVKPKDLDLPLRGIKVLVDVQSPLVGLAGAAHVFGPQKGADAQQVELLDNGLSHLLDVSGVDDRPGFGAAGGVSFGLSTFLGATIVSGVEMIAELIGLEEKIKASDCVITGEGSFDSQSFSGKAVGYLIKVSAHHDRPVLIVCGINKNESNEKTISLIDLAPDIDSAISQCENWVYEAGKGLARAFNH</sequence>
<dbReference type="GO" id="GO:0031388">
    <property type="term" value="P:organic acid phosphorylation"/>
    <property type="evidence" value="ECO:0007669"/>
    <property type="project" value="InterPro"/>
</dbReference>
<dbReference type="Gene3D" id="3.40.50.10350">
    <property type="entry name" value="Glycerate kinase, domain 1"/>
    <property type="match status" value="1"/>
</dbReference>
<keyword evidence="3" id="KW-0418">Kinase</keyword>
<evidence type="ECO:0000313" key="4">
    <source>
        <dbReference type="EMBL" id="KGA20874.1"/>
    </source>
</evidence>
<dbReference type="PANTHER" id="PTHR21599">
    <property type="entry name" value="GLYCERATE KINASE"/>
    <property type="match status" value="1"/>
</dbReference>
<dbReference type="EMBL" id="JNSK01000001">
    <property type="protein sequence ID" value="KGA20874.1"/>
    <property type="molecule type" value="Genomic_DNA"/>
</dbReference>